<name>A0A225UIW6_9STRA</name>
<dbReference type="Proteomes" id="UP000198211">
    <property type="component" value="Unassembled WGS sequence"/>
</dbReference>
<dbReference type="STRING" id="4795.A0A225UIW6"/>
<dbReference type="OrthoDB" id="78941at2759"/>
<evidence type="ECO:0000259" key="1">
    <source>
        <dbReference type="Pfam" id="PF03184"/>
    </source>
</evidence>
<evidence type="ECO:0000313" key="2">
    <source>
        <dbReference type="EMBL" id="OWY92923.1"/>
    </source>
</evidence>
<proteinExistence type="predicted"/>
<dbReference type="EMBL" id="NBNE01017040">
    <property type="protein sequence ID" value="OWY92923.1"/>
    <property type="molecule type" value="Genomic_DNA"/>
</dbReference>
<reference evidence="3" key="1">
    <citation type="submission" date="2017-03" db="EMBL/GenBank/DDBJ databases">
        <title>Phytopthora megakarya and P. palmivora, two closely related causual agents of cacao black pod achieved similar genome size and gene model numbers by different mechanisms.</title>
        <authorList>
            <person name="Ali S."/>
            <person name="Shao J."/>
            <person name="Larry D.J."/>
            <person name="Kronmiller B."/>
            <person name="Shen D."/>
            <person name="Strem M.D."/>
            <person name="Melnick R.L."/>
            <person name="Guiltinan M.J."/>
            <person name="Tyler B.M."/>
            <person name="Meinhardt L.W."/>
            <person name="Bailey B.A."/>
        </authorList>
    </citation>
    <scope>NUCLEOTIDE SEQUENCE [LARGE SCALE GENOMIC DNA]</scope>
    <source>
        <strain evidence="3">zdho120</strain>
    </source>
</reference>
<accession>A0A225UIW6</accession>
<evidence type="ECO:0000313" key="3">
    <source>
        <dbReference type="Proteomes" id="UP000198211"/>
    </source>
</evidence>
<keyword evidence="3" id="KW-1185">Reference proteome</keyword>
<gene>
    <name evidence="2" type="ORF">PHMEG_00037862</name>
</gene>
<dbReference type="Pfam" id="PF03184">
    <property type="entry name" value="DDE_1"/>
    <property type="match status" value="1"/>
</dbReference>
<feature type="domain" description="DDE-1" evidence="1">
    <location>
        <begin position="92"/>
        <end position="213"/>
    </location>
</feature>
<dbReference type="GO" id="GO:0003676">
    <property type="term" value="F:nucleic acid binding"/>
    <property type="evidence" value="ECO:0007669"/>
    <property type="project" value="InterPro"/>
</dbReference>
<comment type="caution">
    <text evidence="2">The sequence shown here is derived from an EMBL/GenBank/DDBJ whole genome shotgun (WGS) entry which is preliminary data.</text>
</comment>
<protein>
    <submittedName>
        <fullName evidence="2">Pogo transposable element</fullName>
    </submittedName>
</protein>
<organism evidence="2 3">
    <name type="scientific">Phytophthora megakarya</name>
    <dbReference type="NCBI Taxonomy" id="4795"/>
    <lineage>
        <taxon>Eukaryota</taxon>
        <taxon>Sar</taxon>
        <taxon>Stramenopiles</taxon>
        <taxon>Oomycota</taxon>
        <taxon>Peronosporomycetes</taxon>
        <taxon>Peronosporales</taxon>
        <taxon>Peronosporaceae</taxon>
        <taxon>Phytophthora</taxon>
    </lineage>
</organism>
<dbReference type="InterPro" id="IPR004875">
    <property type="entry name" value="DDE_SF_endonuclease_dom"/>
</dbReference>
<dbReference type="AlphaFoldDB" id="A0A225UIW6"/>
<sequence>MWKWVYPFLYRHRLSIRRKTRKLSGHLQKIRSEFVAALNERFKAGSTLEGTPSSLRVNMDETAVFFEMTSDTTINEVNAQTVSIRGSGSIAKRLTACISCVQDGTKLPLFVVFKAKAGATIEKENGWMDECGCQIWFNKVWKPYAASYPSSLLFLDEFKCHIQSSFIQTLNSIETEPEIIPGGYTCVLQPCDVGINKPLKDGIRAQYNDWAVRKWTSLLLALKYLRRNVKISLHSWCLHGMQ</sequence>